<dbReference type="GO" id="GO:0022857">
    <property type="term" value="F:transmembrane transporter activity"/>
    <property type="evidence" value="ECO:0007669"/>
    <property type="project" value="TreeGrafter"/>
</dbReference>
<dbReference type="InterPro" id="IPR059000">
    <property type="entry name" value="ATPase_P-type_domA"/>
</dbReference>
<dbReference type="InterPro" id="IPR008250">
    <property type="entry name" value="ATPase_P-typ_transduc_dom_A_sf"/>
</dbReference>
<evidence type="ECO:0000256" key="2">
    <source>
        <dbReference type="ARBA" id="ARBA00006024"/>
    </source>
</evidence>
<dbReference type="EMBL" id="JARPTC010000029">
    <property type="protein sequence ID" value="MDO7788974.1"/>
    <property type="molecule type" value="Genomic_DNA"/>
</dbReference>
<organism evidence="5 6">
    <name type="scientific">Desulforamulus aquiferis</name>
    <dbReference type="NCBI Taxonomy" id="1397668"/>
    <lineage>
        <taxon>Bacteria</taxon>
        <taxon>Bacillati</taxon>
        <taxon>Bacillota</taxon>
        <taxon>Clostridia</taxon>
        <taxon>Eubacteriales</taxon>
        <taxon>Peptococcaceae</taxon>
        <taxon>Desulforamulus</taxon>
    </lineage>
</organism>
<protein>
    <submittedName>
        <fullName evidence="5">Cation-transporting P-type ATPase</fullName>
    </submittedName>
</protein>
<sequence length="583" mass="63559">MHVLPGRIRLRFYEIKHSNLSEQLEDALMQSKDISKVQINTKTGSCLVTFNPNIPVDFMVASIQKTIKNVLAHPQTYKKRKKGLNKTRDNSLKQVVTGGAVLTLFYNLPGLGLPITSAALITTGYPIFKRGISYYGKHKRPNYDLVISILSIFTTITGKGYLGLMTLWLSTLREYIQKLSLKAASNSFSNILIKRGNRISVVKGGRLHHLLPGDVVPGDIAVFQRGDCVPIEGEVISGGALLIPGEKVAPGQLLDAGSILEKGCLTVKVHRVVGDTSLSRLADILDDAIQQPEIGSESALAYAERLLPITLLTTALVFLFTRDFERTLAVLLAGAPGPAGLAAPAAFSAATSVGAGLGIAIKSPAALEEISHIDVVVFDDETLVNTNDLKSTIKKLHDEGLQVEDFDPGNIHQSPPTNHQNDMEAINLVENLRNKGLKIAWVSGPNRPKLNNSANINFLFLTGKEMHLPHAQILSYKNDPRQVYRTIALSRKTLHTIRRNVHWVQGVTLTSEFLGALGIFGSLSSLALTTITTLTVVFNSAHSLFSGSYSKHLIDSNTIEGLKTSKKKCLWLSPQVKSHPQKD</sequence>
<dbReference type="Gene3D" id="2.70.150.10">
    <property type="entry name" value="Calcium-transporting ATPase, cytoplasmic transduction domain A"/>
    <property type="match status" value="1"/>
</dbReference>
<name>A0AAW7ZGS8_9FIRM</name>
<dbReference type="PANTHER" id="PTHR48085">
    <property type="entry name" value="CADMIUM/ZINC-TRANSPORTING ATPASE HMA2-RELATED"/>
    <property type="match status" value="1"/>
</dbReference>
<dbReference type="SUPFAM" id="SSF81653">
    <property type="entry name" value="Calcium ATPase, transduction domain A"/>
    <property type="match status" value="1"/>
</dbReference>
<dbReference type="RefSeq" id="WP_304545392.1">
    <property type="nucleotide sequence ID" value="NZ_JARPTC010000029.1"/>
</dbReference>
<dbReference type="GO" id="GO:0016020">
    <property type="term" value="C:membrane"/>
    <property type="evidence" value="ECO:0007669"/>
    <property type="project" value="TreeGrafter"/>
</dbReference>
<feature type="transmembrane region" description="Helical" evidence="3">
    <location>
        <begin position="145"/>
        <end position="169"/>
    </location>
</feature>
<evidence type="ECO:0000313" key="6">
    <source>
        <dbReference type="Proteomes" id="UP001172911"/>
    </source>
</evidence>
<keyword evidence="3" id="KW-1133">Transmembrane helix</keyword>
<accession>A0AAW7ZGS8</accession>
<keyword evidence="3" id="KW-0812">Transmembrane</keyword>
<evidence type="ECO:0000256" key="3">
    <source>
        <dbReference type="SAM" id="Phobius"/>
    </source>
</evidence>
<dbReference type="InterPro" id="IPR051014">
    <property type="entry name" value="Cation_Transport_ATPase_IB"/>
</dbReference>
<gene>
    <name evidence="5" type="ORF">P6N53_17330</name>
</gene>
<keyword evidence="3" id="KW-0472">Membrane</keyword>
<evidence type="ECO:0000256" key="1">
    <source>
        <dbReference type="ARBA" id="ARBA00004141"/>
    </source>
</evidence>
<dbReference type="Pfam" id="PF00122">
    <property type="entry name" value="E1-E2_ATPase"/>
    <property type="match status" value="1"/>
</dbReference>
<comment type="caution">
    <text evidence="5">The sequence shown here is derived from an EMBL/GenBank/DDBJ whole genome shotgun (WGS) entry which is preliminary data.</text>
</comment>
<feature type="domain" description="P-type ATPase A" evidence="4">
    <location>
        <begin position="200"/>
        <end position="283"/>
    </location>
</feature>
<evidence type="ECO:0000313" key="5">
    <source>
        <dbReference type="EMBL" id="MDO7788974.1"/>
    </source>
</evidence>
<dbReference type="AlphaFoldDB" id="A0AAW7ZGS8"/>
<evidence type="ECO:0000259" key="4">
    <source>
        <dbReference type="Pfam" id="PF00122"/>
    </source>
</evidence>
<proteinExistence type="inferred from homology"/>
<dbReference type="Pfam" id="PF19991">
    <property type="entry name" value="HMA_2"/>
    <property type="match status" value="1"/>
</dbReference>
<comment type="similarity">
    <text evidence="2">Belongs to the cation transport ATPase (P-type) (TC 3.A.3) family. Type IB subfamily.</text>
</comment>
<reference evidence="5" key="1">
    <citation type="journal article" date="2023" name="J. Hazard. Mater.">
        <title>Anaerobic biodegradation of pyrene and benzo[a]pyrene by a new sulfate-reducing Desulforamulus aquiferis strain DSA.</title>
        <authorList>
            <person name="Zhang Z."/>
            <person name="Sun J."/>
            <person name="Gong X."/>
            <person name="Wang C."/>
            <person name="Wang H."/>
        </authorList>
    </citation>
    <scope>NUCLEOTIDE SEQUENCE</scope>
    <source>
        <strain evidence="5">DSA</strain>
    </source>
</reference>
<comment type="subcellular location">
    <subcellularLocation>
        <location evidence="1">Membrane</location>
        <topology evidence="1">Multi-pass membrane protein</topology>
    </subcellularLocation>
</comment>
<keyword evidence="6" id="KW-1185">Reference proteome</keyword>
<dbReference type="PANTHER" id="PTHR48085:SF5">
    <property type="entry name" value="CADMIUM_ZINC-TRANSPORTING ATPASE HMA4-RELATED"/>
    <property type="match status" value="1"/>
</dbReference>
<reference evidence="5" key="2">
    <citation type="submission" date="2023-03" db="EMBL/GenBank/DDBJ databases">
        <authorList>
            <person name="Zhang Z."/>
        </authorList>
    </citation>
    <scope>NUCLEOTIDE SEQUENCE</scope>
    <source>
        <strain evidence="5">DSA</strain>
    </source>
</reference>
<dbReference type="Proteomes" id="UP001172911">
    <property type="component" value="Unassembled WGS sequence"/>
</dbReference>